<dbReference type="Gene3D" id="2.40.40.10">
    <property type="entry name" value="RlpA-like domain"/>
    <property type="match status" value="1"/>
</dbReference>
<dbReference type="Proteomes" id="UP000193467">
    <property type="component" value="Unassembled WGS sequence"/>
</dbReference>
<protein>
    <submittedName>
        <fullName evidence="4">RlpA-like double-psi beta-barrel-protein domain-containing protein-containing protein</fullName>
    </submittedName>
</protein>
<feature type="signal peptide" evidence="3">
    <location>
        <begin position="1"/>
        <end position="19"/>
    </location>
</feature>
<feature type="region of interest" description="Disordered" evidence="2">
    <location>
        <begin position="109"/>
        <end position="132"/>
    </location>
</feature>
<evidence type="ECO:0000256" key="2">
    <source>
        <dbReference type="SAM" id="MobiDB-lite"/>
    </source>
</evidence>
<evidence type="ECO:0000313" key="5">
    <source>
        <dbReference type="Proteomes" id="UP000193467"/>
    </source>
</evidence>
<reference evidence="4 5" key="1">
    <citation type="submission" date="2016-07" db="EMBL/GenBank/DDBJ databases">
        <title>Pervasive Adenine N6-methylation of Active Genes in Fungi.</title>
        <authorList>
            <consortium name="DOE Joint Genome Institute"/>
            <person name="Mondo S.J."/>
            <person name="Dannebaum R.O."/>
            <person name="Kuo R.C."/>
            <person name="Labutti K."/>
            <person name="Haridas S."/>
            <person name="Kuo A."/>
            <person name="Salamov A."/>
            <person name="Ahrendt S.R."/>
            <person name="Lipzen A."/>
            <person name="Sullivan W."/>
            <person name="Andreopoulos W.B."/>
            <person name="Clum A."/>
            <person name="Lindquist E."/>
            <person name="Daum C."/>
            <person name="Ramamoorthy G.K."/>
            <person name="Gryganskyi A."/>
            <person name="Culley D."/>
            <person name="Magnuson J.K."/>
            <person name="James T.Y."/>
            <person name="O'Malley M.A."/>
            <person name="Stajich J.E."/>
            <person name="Spatafora J.W."/>
            <person name="Visel A."/>
            <person name="Grigoriev I.V."/>
        </authorList>
    </citation>
    <scope>NUCLEOTIDE SEQUENCE [LARGE SCALE GENOMIC DNA]</scope>
    <source>
        <strain evidence="4 5">62-1032</strain>
    </source>
</reference>
<evidence type="ECO:0000256" key="1">
    <source>
        <dbReference type="ARBA" id="ARBA00022729"/>
    </source>
</evidence>
<accession>A0A1Y2FHR6</accession>
<dbReference type="SUPFAM" id="SSF50685">
    <property type="entry name" value="Barwin-like endoglucanases"/>
    <property type="match status" value="1"/>
</dbReference>
<comment type="caution">
    <text evidence="4">The sequence shown here is derived from an EMBL/GenBank/DDBJ whole genome shotgun (WGS) entry which is preliminary data.</text>
</comment>
<evidence type="ECO:0000256" key="3">
    <source>
        <dbReference type="SAM" id="SignalP"/>
    </source>
</evidence>
<proteinExistence type="predicted"/>
<dbReference type="InterPro" id="IPR051477">
    <property type="entry name" value="Expansin_CellWall"/>
</dbReference>
<name>A0A1Y2FHR6_9BASI</name>
<evidence type="ECO:0000313" key="4">
    <source>
        <dbReference type="EMBL" id="ORY83498.1"/>
    </source>
</evidence>
<dbReference type="OrthoDB" id="2538211at2759"/>
<dbReference type="PANTHER" id="PTHR31836">
    <property type="match status" value="1"/>
</dbReference>
<keyword evidence="1 3" id="KW-0732">Signal</keyword>
<gene>
    <name evidence="4" type="ORF">BCR35DRAFT_303347</name>
</gene>
<dbReference type="InParanoid" id="A0A1Y2FHR6"/>
<sequence>MHSTSLFAPLLLLATLSSALPAPAAPLDSSSQLLDERSGNWKAPIFEALGIGRRAVLNATLESRKYTPRRIVYNPKYTGYVTEVTSSAGSGSVVASSASSEAWSAVSSSSSAAPSSSATSSATSSSAAPSSTSKTCAVTADCAGQTIPASSHQYCASKVCSFRCNSGYTLSKGACVKNAGTTTLTTVAATTSVAPSSTSTTTSAATTSSAASSVTPFTGQATFFYQYGVAGACGNVNADSTPLVALDWRLYGNLNQESQYCGRSLTITNTDNGKSVVAIVADACPSCASQYSLDLSTGAFDAIGDQDTGVLPISWVWN</sequence>
<organism evidence="4 5">
    <name type="scientific">Leucosporidium creatinivorum</name>
    <dbReference type="NCBI Taxonomy" id="106004"/>
    <lineage>
        <taxon>Eukaryota</taxon>
        <taxon>Fungi</taxon>
        <taxon>Dikarya</taxon>
        <taxon>Basidiomycota</taxon>
        <taxon>Pucciniomycotina</taxon>
        <taxon>Microbotryomycetes</taxon>
        <taxon>Leucosporidiales</taxon>
        <taxon>Leucosporidium</taxon>
    </lineage>
</organism>
<dbReference type="AlphaFoldDB" id="A0A1Y2FHR6"/>
<feature type="chain" id="PRO_5012463418" evidence="3">
    <location>
        <begin position="20"/>
        <end position="318"/>
    </location>
</feature>
<dbReference type="CDD" id="cd22191">
    <property type="entry name" value="DPBB_RlpA_EXP_N-like"/>
    <property type="match status" value="1"/>
</dbReference>
<dbReference type="InterPro" id="IPR036908">
    <property type="entry name" value="RlpA-like_sf"/>
</dbReference>
<dbReference type="EMBL" id="MCGR01000019">
    <property type="protein sequence ID" value="ORY83498.1"/>
    <property type="molecule type" value="Genomic_DNA"/>
</dbReference>
<dbReference type="PANTHER" id="PTHR31836:SF28">
    <property type="entry name" value="SRCR DOMAIN-CONTAINING PROTEIN-RELATED"/>
    <property type="match status" value="1"/>
</dbReference>
<keyword evidence="5" id="KW-1185">Reference proteome</keyword>